<keyword evidence="1" id="KW-0812">Transmembrane</keyword>
<dbReference type="PANTHER" id="PTHR37309:SF1">
    <property type="entry name" value="SLR0284 PROTEIN"/>
    <property type="match status" value="1"/>
</dbReference>
<evidence type="ECO:0000313" key="2">
    <source>
        <dbReference type="EMBL" id="GAA3075357.1"/>
    </source>
</evidence>
<dbReference type="EMBL" id="BAAAVT010000025">
    <property type="protein sequence ID" value="GAA3075357.1"/>
    <property type="molecule type" value="Genomic_DNA"/>
</dbReference>
<accession>A0ABP6M3R0</accession>
<dbReference type="InterPro" id="IPR007165">
    <property type="entry name" value="Phage_holin_4_2"/>
</dbReference>
<dbReference type="PANTHER" id="PTHR37309">
    <property type="entry name" value="SLR0284 PROTEIN"/>
    <property type="match status" value="1"/>
</dbReference>
<feature type="transmembrane region" description="Helical" evidence="1">
    <location>
        <begin position="35"/>
        <end position="54"/>
    </location>
</feature>
<dbReference type="RefSeq" id="WP_344680658.1">
    <property type="nucleotide sequence ID" value="NZ_BAAAVT010000025.1"/>
</dbReference>
<feature type="transmembrane region" description="Helical" evidence="1">
    <location>
        <begin position="61"/>
        <end position="89"/>
    </location>
</feature>
<reference evidence="3" key="1">
    <citation type="journal article" date="2019" name="Int. J. Syst. Evol. Microbiol.">
        <title>The Global Catalogue of Microorganisms (GCM) 10K type strain sequencing project: providing services to taxonomists for standard genome sequencing and annotation.</title>
        <authorList>
            <consortium name="The Broad Institute Genomics Platform"/>
            <consortium name="The Broad Institute Genome Sequencing Center for Infectious Disease"/>
            <person name="Wu L."/>
            <person name="Ma J."/>
        </authorList>
    </citation>
    <scope>NUCLEOTIDE SEQUENCE [LARGE SCALE GENOMIC DNA]</scope>
    <source>
        <strain evidence="3">JCM 14309</strain>
    </source>
</reference>
<evidence type="ECO:0000256" key="1">
    <source>
        <dbReference type="SAM" id="Phobius"/>
    </source>
</evidence>
<proteinExistence type="predicted"/>
<keyword evidence="1" id="KW-0472">Membrane</keyword>
<sequence length="131" mass="13634">MRILLAIVLNACALGAAALLLPGIGVEGAGDEIGMVLLAYLFVGAVFGIINAVIKPILSFLALPITCLTLGLFAVVINAAMLMLTGWITSFFPVQFVVDSFFWDAILGAIIVSLVSALLGRFLVEPAARAA</sequence>
<protein>
    <submittedName>
        <fullName evidence="2">Phage holin family protein</fullName>
    </submittedName>
</protein>
<dbReference type="Proteomes" id="UP001500236">
    <property type="component" value="Unassembled WGS sequence"/>
</dbReference>
<keyword evidence="3" id="KW-1185">Reference proteome</keyword>
<feature type="transmembrane region" description="Helical" evidence="1">
    <location>
        <begin position="101"/>
        <end position="124"/>
    </location>
</feature>
<dbReference type="Pfam" id="PF04020">
    <property type="entry name" value="Phage_holin_4_2"/>
    <property type="match status" value="1"/>
</dbReference>
<comment type="caution">
    <text evidence="2">The sequence shown here is derived from an EMBL/GenBank/DDBJ whole genome shotgun (WGS) entry which is preliminary data.</text>
</comment>
<gene>
    <name evidence="2" type="ORF">GCM10010529_28930</name>
</gene>
<keyword evidence="1" id="KW-1133">Transmembrane helix</keyword>
<organism evidence="2 3">
    <name type="scientific">Nesterenkonia aethiopica</name>
    <dbReference type="NCBI Taxonomy" id="269144"/>
    <lineage>
        <taxon>Bacteria</taxon>
        <taxon>Bacillati</taxon>
        <taxon>Actinomycetota</taxon>
        <taxon>Actinomycetes</taxon>
        <taxon>Micrococcales</taxon>
        <taxon>Micrococcaceae</taxon>
        <taxon>Nesterenkonia</taxon>
    </lineage>
</organism>
<evidence type="ECO:0000313" key="3">
    <source>
        <dbReference type="Proteomes" id="UP001500236"/>
    </source>
</evidence>
<name>A0ABP6M3R0_9MICC</name>